<evidence type="ECO:0000256" key="2">
    <source>
        <dbReference type="ARBA" id="ARBA00023002"/>
    </source>
</evidence>
<evidence type="ECO:0000256" key="1">
    <source>
        <dbReference type="ARBA" id="ARBA00005854"/>
    </source>
</evidence>
<gene>
    <name evidence="7" type="ORF">A3D08_01525</name>
</gene>
<keyword evidence="3" id="KW-0520">NAD</keyword>
<dbReference type="AlphaFoldDB" id="A0A1F7HJG3"/>
<feature type="domain" description="D-isomer specific 2-hydroxyacid dehydrogenase NAD-binding" evidence="6">
    <location>
        <begin position="114"/>
        <end position="255"/>
    </location>
</feature>
<dbReference type="SUPFAM" id="SSF51735">
    <property type="entry name" value="NAD(P)-binding Rossmann-fold domains"/>
    <property type="match status" value="1"/>
</dbReference>
<sequence length="305" mass="34754">MKVILIAQEEEFNEKQLKRLQEYTPVQWFKDKTADILNISALSDDDEKILALSPVPMGWELPKDLYKILKNVKFINLATTTYEYLDLAWCKKNNIQVTNIPHYATNAVAEQAILLMLSLTKKLPAQIKSNYTYAFTKDVLGIDIAGKKVGIIGLGDIGTRIAEMVSSLGMDVSYWSLRSRHDNYRYKSLDTLLRESDIVFPTVESSPNTYGLLNKEKLSQLKKTAIFVSLIDERIWDKEYLIEKVEENELAGLAFEGSEKVSDYKGNVMVLPQLAWFSQESLDKNIKGWADTIISCIQDKPINLI</sequence>
<name>A0A1F7HJG3_9BACT</name>
<keyword evidence="2 4" id="KW-0560">Oxidoreductase</keyword>
<evidence type="ECO:0000256" key="4">
    <source>
        <dbReference type="RuleBase" id="RU003719"/>
    </source>
</evidence>
<accession>A0A1F7HJG3</accession>
<dbReference type="Pfam" id="PF00389">
    <property type="entry name" value="2-Hacid_dh"/>
    <property type="match status" value="1"/>
</dbReference>
<protein>
    <recommendedName>
        <fullName evidence="9">D-isomer specific 2-hydroxyacid dehydrogenase NAD-binding domain-containing protein</fullName>
    </recommendedName>
</protein>
<dbReference type="SUPFAM" id="SSF52283">
    <property type="entry name" value="Formate/glycerate dehydrogenase catalytic domain-like"/>
    <property type="match status" value="1"/>
</dbReference>
<organism evidence="7 8">
    <name type="scientific">Candidatus Roizmanbacteria bacterium RIFCSPHIGHO2_02_FULL_43_11</name>
    <dbReference type="NCBI Taxonomy" id="1802043"/>
    <lineage>
        <taxon>Bacteria</taxon>
        <taxon>Candidatus Roizmaniibacteriota</taxon>
    </lineage>
</organism>
<dbReference type="GO" id="GO:0016616">
    <property type="term" value="F:oxidoreductase activity, acting on the CH-OH group of donors, NAD or NADP as acceptor"/>
    <property type="evidence" value="ECO:0007669"/>
    <property type="project" value="InterPro"/>
</dbReference>
<dbReference type="PANTHER" id="PTHR43761">
    <property type="entry name" value="D-ISOMER SPECIFIC 2-HYDROXYACID DEHYDROGENASE FAMILY PROTEIN (AFU_ORTHOLOGUE AFUA_1G13630)"/>
    <property type="match status" value="1"/>
</dbReference>
<dbReference type="InterPro" id="IPR006140">
    <property type="entry name" value="D-isomer_DH_NAD-bd"/>
</dbReference>
<dbReference type="InterPro" id="IPR006139">
    <property type="entry name" value="D-isomer_2_OHA_DH_cat_dom"/>
</dbReference>
<dbReference type="Pfam" id="PF02826">
    <property type="entry name" value="2-Hacid_dh_C"/>
    <property type="match status" value="1"/>
</dbReference>
<evidence type="ECO:0000313" key="7">
    <source>
        <dbReference type="EMBL" id="OGK31225.1"/>
    </source>
</evidence>
<evidence type="ECO:0000313" key="8">
    <source>
        <dbReference type="Proteomes" id="UP000178098"/>
    </source>
</evidence>
<evidence type="ECO:0008006" key="9">
    <source>
        <dbReference type="Google" id="ProtNLM"/>
    </source>
</evidence>
<feature type="domain" description="D-isomer specific 2-hydroxyacid dehydrogenase catalytic" evidence="5">
    <location>
        <begin position="60"/>
        <end position="300"/>
    </location>
</feature>
<proteinExistence type="inferred from homology"/>
<dbReference type="Proteomes" id="UP000178098">
    <property type="component" value="Unassembled WGS sequence"/>
</dbReference>
<dbReference type="InterPro" id="IPR036291">
    <property type="entry name" value="NAD(P)-bd_dom_sf"/>
</dbReference>
<dbReference type="InterPro" id="IPR050418">
    <property type="entry name" value="D-iso_2-hydroxyacid_DH_PdxB"/>
</dbReference>
<evidence type="ECO:0000256" key="3">
    <source>
        <dbReference type="ARBA" id="ARBA00023027"/>
    </source>
</evidence>
<evidence type="ECO:0000259" key="6">
    <source>
        <dbReference type="Pfam" id="PF02826"/>
    </source>
</evidence>
<evidence type="ECO:0000259" key="5">
    <source>
        <dbReference type="Pfam" id="PF00389"/>
    </source>
</evidence>
<dbReference type="PANTHER" id="PTHR43761:SF1">
    <property type="entry name" value="D-ISOMER SPECIFIC 2-HYDROXYACID DEHYDROGENASE CATALYTIC DOMAIN-CONTAINING PROTEIN-RELATED"/>
    <property type="match status" value="1"/>
</dbReference>
<dbReference type="EMBL" id="MFZT01000027">
    <property type="protein sequence ID" value="OGK31225.1"/>
    <property type="molecule type" value="Genomic_DNA"/>
</dbReference>
<comment type="similarity">
    <text evidence="1 4">Belongs to the D-isomer specific 2-hydroxyacid dehydrogenase family.</text>
</comment>
<dbReference type="GO" id="GO:0051287">
    <property type="term" value="F:NAD binding"/>
    <property type="evidence" value="ECO:0007669"/>
    <property type="project" value="InterPro"/>
</dbReference>
<dbReference type="Gene3D" id="3.40.50.720">
    <property type="entry name" value="NAD(P)-binding Rossmann-like Domain"/>
    <property type="match status" value="2"/>
</dbReference>
<comment type="caution">
    <text evidence="7">The sequence shown here is derived from an EMBL/GenBank/DDBJ whole genome shotgun (WGS) entry which is preliminary data.</text>
</comment>
<reference evidence="7 8" key="1">
    <citation type="journal article" date="2016" name="Nat. Commun.">
        <title>Thousands of microbial genomes shed light on interconnected biogeochemical processes in an aquifer system.</title>
        <authorList>
            <person name="Anantharaman K."/>
            <person name="Brown C.T."/>
            <person name="Hug L.A."/>
            <person name="Sharon I."/>
            <person name="Castelle C.J."/>
            <person name="Probst A.J."/>
            <person name="Thomas B.C."/>
            <person name="Singh A."/>
            <person name="Wilkins M.J."/>
            <person name="Karaoz U."/>
            <person name="Brodie E.L."/>
            <person name="Williams K.H."/>
            <person name="Hubbard S.S."/>
            <person name="Banfield J.F."/>
        </authorList>
    </citation>
    <scope>NUCLEOTIDE SEQUENCE [LARGE SCALE GENOMIC DNA]</scope>
</reference>